<gene>
    <name evidence="3" type="ORF">GXK51_18510</name>
</gene>
<name>A0A6D0XN33_ECOLX</name>
<evidence type="ECO:0000313" key="3">
    <source>
        <dbReference type="EMBL" id="NDL80652.1"/>
    </source>
</evidence>
<dbReference type="AlphaFoldDB" id="A0A6D0XN33"/>
<accession>A0A6D0XN33</accession>
<dbReference type="InterPro" id="IPR025743">
    <property type="entry name" value="TssM1_N"/>
</dbReference>
<feature type="domain" description="Type VI secretion system component TssM1 N-terminal" evidence="2">
    <location>
        <begin position="174"/>
        <end position="249"/>
    </location>
</feature>
<keyword evidence="1" id="KW-0472">Membrane</keyword>
<comment type="caution">
    <text evidence="3">The sequence shown here is derived from an EMBL/GenBank/DDBJ whole genome shotgun (WGS) entry which is preliminary data.</text>
</comment>
<evidence type="ECO:0000259" key="2">
    <source>
        <dbReference type="Pfam" id="PF14331"/>
    </source>
</evidence>
<proteinExistence type="predicted"/>
<keyword evidence="1" id="KW-0812">Transmembrane</keyword>
<keyword evidence="1" id="KW-1133">Transmembrane helix</keyword>
<sequence>MLKKIFSLFLWIFVSVFVLSVCYVIGVFRNWTDTTTVFYWIFVILVTLTLKLIVDCIHNYFSSGKYRKLVRLFSREKRTITLDSYFRKGMNIISKKGRGVVPWFLLTGDSEKNASLLKDINLPVFHSNELNGISQQFRTIRWWFFRDSSVLELSGKIYDNPGVLNSVIGFLSARKSKKQPPHGIVLVIPVETLLDHDYSCIQVLSQKTRNFTEQLSSHLHHNIPVFLVISGCEHISGYSSLAQKIHQKNNNGYPVFWATNKSDTNASEYDSSYI</sequence>
<dbReference type="EMBL" id="JAAECA010000108">
    <property type="protein sequence ID" value="NDL80652.1"/>
    <property type="molecule type" value="Genomic_DNA"/>
</dbReference>
<dbReference type="RefSeq" id="WP_284703520.1">
    <property type="nucleotide sequence ID" value="NZ_JAAECA010000108.1"/>
</dbReference>
<organism evidence="3">
    <name type="scientific">Escherichia coli</name>
    <dbReference type="NCBI Taxonomy" id="562"/>
    <lineage>
        <taxon>Bacteria</taxon>
        <taxon>Pseudomonadati</taxon>
        <taxon>Pseudomonadota</taxon>
        <taxon>Gammaproteobacteria</taxon>
        <taxon>Enterobacterales</taxon>
        <taxon>Enterobacteriaceae</taxon>
        <taxon>Escherichia</taxon>
    </lineage>
</organism>
<evidence type="ECO:0000256" key="1">
    <source>
        <dbReference type="SAM" id="Phobius"/>
    </source>
</evidence>
<protein>
    <submittedName>
        <fullName evidence="3">Type VI secretion protein</fullName>
    </submittedName>
</protein>
<feature type="transmembrane region" description="Helical" evidence="1">
    <location>
        <begin position="37"/>
        <end position="61"/>
    </location>
</feature>
<feature type="transmembrane region" description="Helical" evidence="1">
    <location>
        <begin position="7"/>
        <end position="31"/>
    </location>
</feature>
<feature type="non-terminal residue" evidence="3">
    <location>
        <position position="274"/>
    </location>
</feature>
<reference evidence="3" key="1">
    <citation type="submission" date="2020-01" db="EMBL/GenBank/DDBJ databases">
        <title>Draft Genome Sequences of Shiga Toxin-Producing Escherichia coli from Food and Clinical samples.</title>
        <authorList>
            <person name="Alotaibi K."/>
            <person name="Han J."/>
            <person name="Kim M."/>
            <person name="Khan A."/>
        </authorList>
    </citation>
    <scope>NUCLEOTIDE SEQUENCE</scope>
    <source>
        <strain evidence="3">EC872416</strain>
    </source>
</reference>
<dbReference type="Pfam" id="PF14331">
    <property type="entry name" value="IcmF-related_N"/>
    <property type="match status" value="1"/>
</dbReference>